<keyword evidence="3" id="KW-1185">Reference proteome</keyword>
<sequence length="106" mass="11393">MEEGLGGVEGTVRTGRFGRSAGEGLPGTGWGGSCGGRWWNGVHVLEWEGTVAGALGAGDTPPLVYEIFSACATMYIQIQHVEYYCRKRADPMLGLWQIDSRVSVNT</sequence>
<organism evidence="2 3">
    <name type="scientific">Ostreobium quekettii</name>
    <dbReference type="NCBI Taxonomy" id="121088"/>
    <lineage>
        <taxon>Eukaryota</taxon>
        <taxon>Viridiplantae</taxon>
        <taxon>Chlorophyta</taxon>
        <taxon>core chlorophytes</taxon>
        <taxon>Ulvophyceae</taxon>
        <taxon>TCBD clade</taxon>
        <taxon>Bryopsidales</taxon>
        <taxon>Ostreobineae</taxon>
        <taxon>Ostreobiaceae</taxon>
        <taxon>Ostreobium</taxon>
    </lineage>
</organism>
<name>A0A8S1J0N8_9CHLO</name>
<accession>A0A8S1J0N8</accession>
<protein>
    <submittedName>
        <fullName evidence="2">Uncharacterized protein</fullName>
    </submittedName>
</protein>
<evidence type="ECO:0000313" key="3">
    <source>
        <dbReference type="Proteomes" id="UP000708148"/>
    </source>
</evidence>
<dbReference type="Proteomes" id="UP000708148">
    <property type="component" value="Unassembled WGS sequence"/>
</dbReference>
<reference evidence="2" key="1">
    <citation type="submission" date="2020-12" db="EMBL/GenBank/DDBJ databases">
        <authorList>
            <person name="Iha C."/>
        </authorList>
    </citation>
    <scope>NUCLEOTIDE SEQUENCE</scope>
</reference>
<evidence type="ECO:0000313" key="2">
    <source>
        <dbReference type="EMBL" id="CAD7697062.1"/>
    </source>
</evidence>
<comment type="caution">
    <text evidence="2">The sequence shown here is derived from an EMBL/GenBank/DDBJ whole genome shotgun (WGS) entry which is preliminary data.</text>
</comment>
<dbReference type="EMBL" id="CAJHUC010000597">
    <property type="protein sequence ID" value="CAD7697062.1"/>
    <property type="molecule type" value="Genomic_DNA"/>
</dbReference>
<proteinExistence type="predicted"/>
<gene>
    <name evidence="2" type="ORF">OSTQU699_LOCUS2423</name>
</gene>
<evidence type="ECO:0000256" key="1">
    <source>
        <dbReference type="SAM" id="MobiDB-lite"/>
    </source>
</evidence>
<feature type="region of interest" description="Disordered" evidence="1">
    <location>
        <begin position="1"/>
        <end position="28"/>
    </location>
</feature>
<dbReference type="AlphaFoldDB" id="A0A8S1J0N8"/>